<organism evidence="1 2">
    <name type="scientific">Mycena maculata</name>
    <dbReference type="NCBI Taxonomy" id="230809"/>
    <lineage>
        <taxon>Eukaryota</taxon>
        <taxon>Fungi</taxon>
        <taxon>Dikarya</taxon>
        <taxon>Basidiomycota</taxon>
        <taxon>Agaricomycotina</taxon>
        <taxon>Agaricomycetes</taxon>
        <taxon>Agaricomycetidae</taxon>
        <taxon>Agaricales</taxon>
        <taxon>Marasmiineae</taxon>
        <taxon>Mycenaceae</taxon>
        <taxon>Mycena</taxon>
    </lineage>
</organism>
<gene>
    <name evidence="1" type="ORF">DFH07DRAFT_762964</name>
</gene>
<keyword evidence="2" id="KW-1185">Reference proteome</keyword>
<dbReference type="AlphaFoldDB" id="A0AAD7H7Z8"/>
<evidence type="ECO:0000313" key="2">
    <source>
        <dbReference type="Proteomes" id="UP001215280"/>
    </source>
</evidence>
<proteinExistence type="predicted"/>
<name>A0AAD7H7Z8_9AGAR</name>
<dbReference type="Proteomes" id="UP001215280">
    <property type="component" value="Unassembled WGS sequence"/>
</dbReference>
<reference evidence="1" key="1">
    <citation type="submission" date="2023-03" db="EMBL/GenBank/DDBJ databases">
        <title>Massive genome expansion in bonnet fungi (Mycena s.s.) driven by repeated elements and novel gene families across ecological guilds.</title>
        <authorList>
            <consortium name="Lawrence Berkeley National Laboratory"/>
            <person name="Harder C.B."/>
            <person name="Miyauchi S."/>
            <person name="Viragh M."/>
            <person name="Kuo A."/>
            <person name="Thoen E."/>
            <person name="Andreopoulos B."/>
            <person name="Lu D."/>
            <person name="Skrede I."/>
            <person name="Drula E."/>
            <person name="Henrissat B."/>
            <person name="Morin E."/>
            <person name="Kohler A."/>
            <person name="Barry K."/>
            <person name="LaButti K."/>
            <person name="Morin E."/>
            <person name="Salamov A."/>
            <person name="Lipzen A."/>
            <person name="Mereny Z."/>
            <person name="Hegedus B."/>
            <person name="Baldrian P."/>
            <person name="Stursova M."/>
            <person name="Weitz H."/>
            <person name="Taylor A."/>
            <person name="Grigoriev I.V."/>
            <person name="Nagy L.G."/>
            <person name="Martin F."/>
            <person name="Kauserud H."/>
        </authorList>
    </citation>
    <scope>NUCLEOTIDE SEQUENCE</scope>
    <source>
        <strain evidence="1">CBHHK188m</strain>
    </source>
</reference>
<feature type="non-terminal residue" evidence="1">
    <location>
        <position position="124"/>
    </location>
</feature>
<evidence type="ECO:0000313" key="1">
    <source>
        <dbReference type="EMBL" id="KAJ7714698.1"/>
    </source>
</evidence>
<comment type="caution">
    <text evidence="1">The sequence shown here is derived from an EMBL/GenBank/DDBJ whole genome shotgun (WGS) entry which is preliminary data.</text>
</comment>
<protein>
    <submittedName>
        <fullName evidence="1">Uncharacterized protein</fullName>
    </submittedName>
</protein>
<sequence>MPPPSFGSTLSGGIQDLSAILSLFGTEECEKHVGSALRGGGRGGYLYAAITPLSIFGSLGPAKAAFTIVISSLPGVGARMLRDLGLEAKGDVLKVAMLEGNQYVAETRLLELLYKYYVRSPHKV</sequence>
<dbReference type="EMBL" id="JARJLG010000364">
    <property type="protein sequence ID" value="KAJ7714698.1"/>
    <property type="molecule type" value="Genomic_DNA"/>
</dbReference>
<accession>A0AAD7H7Z8</accession>